<sequence length="152" mass="15285">MVHVPCIGQVSGTKIAVVGVVVAVTVATVYLGGPAALAGRLMEYMPVAVVSNDLAKIPTGATSVDPTTLFKTTQKVVEVTNTAFSAAQTAVNNVASIGGAVSPALSYCGALELKGFCIEACEFIASNAFDNGTNLAGIITDFVCGIAGCVKV</sequence>
<protein>
    <submittedName>
        <fullName evidence="2">Uncharacterized protein</fullName>
    </submittedName>
</protein>
<name>A0A2A4YDJ8_UNCAE</name>
<dbReference type="EMBL" id="NVUU01000085">
    <property type="protein sequence ID" value="PCI92771.1"/>
    <property type="molecule type" value="Genomic_DNA"/>
</dbReference>
<dbReference type="Proteomes" id="UP000217838">
    <property type="component" value="Unassembled WGS sequence"/>
</dbReference>
<organism evidence="2 3">
    <name type="scientific">Aerophobetes bacterium</name>
    <dbReference type="NCBI Taxonomy" id="2030807"/>
    <lineage>
        <taxon>Bacteria</taxon>
        <taxon>Candidatus Aerophobota</taxon>
    </lineage>
</organism>
<feature type="transmembrane region" description="Helical" evidence="1">
    <location>
        <begin position="15"/>
        <end position="37"/>
    </location>
</feature>
<keyword evidence="1" id="KW-0472">Membrane</keyword>
<comment type="caution">
    <text evidence="2">The sequence shown here is derived from an EMBL/GenBank/DDBJ whole genome shotgun (WGS) entry which is preliminary data.</text>
</comment>
<keyword evidence="1" id="KW-0812">Transmembrane</keyword>
<evidence type="ECO:0000313" key="2">
    <source>
        <dbReference type="EMBL" id="PCI92771.1"/>
    </source>
</evidence>
<evidence type="ECO:0000313" key="3">
    <source>
        <dbReference type="Proteomes" id="UP000217838"/>
    </source>
</evidence>
<dbReference type="AlphaFoldDB" id="A0A2A4YDJ8"/>
<keyword evidence="1" id="KW-1133">Transmembrane helix</keyword>
<reference evidence="3" key="1">
    <citation type="submission" date="2017-08" db="EMBL/GenBank/DDBJ databases">
        <title>A dynamic microbial community with high functional redundancy inhabits the cold, oxic subseafloor aquifer.</title>
        <authorList>
            <person name="Tully B.J."/>
            <person name="Wheat C.G."/>
            <person name="Glazer B.T."/>
            <person name="Huber J.A."/>
        </authorList>
    </citation>
    <scope>NUCLEOTIDE SEQUENCE [LARGE SCALE GENOMIC DNA]</scope>
</reference>
<gene>
    <name evidence="2" type="ORF">COB11_06575</name>
</gene>
<accession>A0A2A4YDJ8</accession>
<evidence type="ECO:0000256" key="1">
    <source>
        <dbReference type="SAM" id="Phobius"/>
    </source>
</evidence>
<proteinExistence type="predicted"/>